<comment type="caution">
    <text evidence="4">The sequence shown here is derived from an EMBL/GenBank/DDBJ whole genome shotgun (WGS) entry which is preliminary data.</text>
</comment>
<accession>A0A0F9GI65</accession>
<feature type="coiled-coil region" evidence="1">
    <location>
        <begin position="160"/>
        <end position="194"/>
    </location>
</feature>
<evidence type="ECO:0000259" key="3">
    <source>
        <dbReference type="Pfam" id="PF02463"/>
    </source>
</evidence>
<dbReference type="PANTHER" id="PTHR43977">
    <property type="entry name" value="STRUCTURAL MAINTENANCE OF CHROMOSOMES PROTEIN 3"/>
    <property type="match status" value="1"/>
</dbReference>
<feature type="domain" description="RecF/RecN/SMC N-terminal" evidence="3">
    <location>
        <begin position="2"/>
        <end position="380"/>
    </location>
</feature>
<proteinExistence type="predicted"/>
<dbReference type="Gene3D" id="3.40.50.300">
    <property type="entry name" value="P-loop containing nucleotide triphosphate hydrolases"/>
    <property type="match status" value="1"/>
</dbReference>
<reference evidence="4" key="1">
    <citation type="journal article" date="2015" name="Nature">
        <title>Complex archaea that bridge the gap between prokaryotes and eukaryotes.</title>
        <authorList>
            <person name="Spang A."/>
            <person name="Saw J.H."/>
            <person name="Jorgensen S.L."/>
            <person name="Zaremba-Niedzwiedzka K."/>
            <person name="Martijn J."/>
            <person name="Lind A.E."/>
            <person name="van Eijk R."/>
            <person name="Schleper C."/>
            <person name="Guy L."/>
            <person name="Ettema T.J."/>
        </authorList>
    </citation>
    <scope>NUCLEOTIDE SEQUENCE</scope>
</reference>
<gene>
    <name evidence="4" type="ORF">LCGC14_1824240</name>
</gene>
<dbReference type="InterPro" id="IPR003395">
    <property type="entry name" value="RecF/RecN/SMC_N"/>
</dbReference>
<keyword evidence="1" id="KW-0175">Coiled coil</keyword>
<dbReference type="SUPFAM" id="SSF52540">
    <property type="entry name" value="P-loop containing nucleoside triphosphate hydrolases"/>
    <property type="match status" value="1"/>
</dbReference>
<organism evidence="4">
    <name type="scientific">marine sediment metagenome</name>
    <dbReference type="NCBI Taxonomy" id="412755"/>
    <lineage>
        <taxon>unclassified sequences</taxon>
        <taxon>metagenomes</taxon>
        <taxon>ecological metagenomes</taxon>
    </lineage>
</organism>
<dbReference type="Pfam" id="PF02463">
    <property type="entry name" value="SMC_N"/>
    <property type="match status" value="1"/>
</dbReference>
<protein>
    <recommendedName>
        <fullName evidence="3">RecF/RecN/SMC N-terminal domain-containing protein</fullName>
    </recommendedName>
</protein>
<feature type="non-terminal residue" evidence="4">
    <location>
        <position position="490"/>
    </location>
</feature>
<evidence type="ECO:0000313" key="4">
    <source>
        <dbReference type="EMBL" id="KKL98458.1"/>
    </source>
</evidence>
<name>A0A0F9GI65_9ZZZZ</name>
<dbReference type="EMBL" id="LAZR01017919">
    <property type="protein sequence ID" value="KKL98458.1"/>
    <property type="molecule type" value="Genomic_DNA"/>
</dbReference>
<sequence>MYLKRLDIQGFKSFATRTTFEFGQGITAIVGPNGSGKSNIADALRWVLGEQSGRLLRARKMEDAIFAGSSKRQRADKVEVTLTLDNADGWLPLDFSEVALTRRGYRNGESEYRINRKRVRLRDIHELLAKASVTQSSYAIIGQGLVETVLNLRPDERRHLIEEAADIQRYRLRIDEARAKLAATHENVERINLLVKEIAPRVSQLERQAKRAADYARISRELSQALRAHYEHGWHHSHEALAVARAAHDQGQAEFTQAKVVMDSCDRELAEVSKGLEDRRRAAASSSADRQRLVDRIRELEQGLAVSTQRRAILEQRQQELRDESAALEQERAQADEVVSGLDSRRAELEEALTAAGADLDRRRNEQTALEEELAGGQGRAGNEEATGERLRAAARDIGERLKRMALSRGALDKEVDRLDTRRRSIISRMAELVRILRGLRADDAKLAGDLGGVSGRRRRLEAEVAEMRDSLAKFEANQNARRGKMEALE</sequence>
<dbReference type="AlphaFoldDB" id="A0A0F9GI65"/>
<feature type="region of interest" description="Disordered" evidence="2">
    <location>
        <begin position="357"/>
        <end position="388"/>
    </location>
</feature>
<evidence type="ECO:0000256" key="2">
    <source>
        <dbReference type="SAM" id="MobiDB-lite"/>
    </source>
</evidence>
<evidence type="ECO:0000256" key="1">
    <source>
        <dbReference type="SAM" id="Coils"/>
    </source>
</evidence>
<dbReference type="InterPro" id="IPR027417">
    <property type="entry name" value="P-loop_NTPase"/>
</dbReference>